<evidence type="ECO:0000313" key="3">
    <source>
        <dbReference type="Proteomes" id="UP001254608"/>
    </source>
</evidence>
<dbReference type="RefSeq" id="WP_311364897.1">
    <property type="nucleotide sequence ID" value="NZ_JAVRIC010000010.1"/>
</dbReference>
<reference evidence="2 3" key="1">
    <citation type="submission" date="2023-09" db="EMBL/GenBank/DDBJ databases">
        <authorList>
            <person name="Rey-Velasco X."/>
        </authorList>
    </citation>
    <scope>NUCLEOTIDE SEQUENCE [LARGE SCALE GENOMIC DNA]</scope>
    <source>
        <strain evidence="2 3">W345</strain>
    </source>
</reference>
<keyword evidence="3" id="KW-1185">Reference proteome</keyword>
<sequence length="88" mass="9137">MITAAWTLLFAVLGFAAGTLHVASLARNVRMLTDGGSALSTVGLLVLRFVVSGLVLVSAVHYGPLPLLAALGGWHLARSRGLRAERAS</sequence>
<proteinExistence type="predicted"/>
<keyword evidence="1" id="KW-1133">Transmembrane helix</keyword>
<organism evidence="2 3">
    <name type="scientific">Banduia mediterranea</name>
    <dbReference type="NCBI Taxonomy" id="3075609"/>
    <lineage>
        <taxon>Bacteria</taxon>
        <taxon>Pseudomonadati</taxon>
        <taxon>Pseudomonadota</taxon>
        <taxon>Gammaproteobacteria</taxon>
        <taxon>Nevskiales</taxon>
        <taxon>Algiphilaceae</taxon>
        <taxon>Banduia</taxon>
    </lineage>
</organism>
<evidence type="ECO:0000313" key="2">
    <source>
        <dbReference type="EMBL" id="MDT0497506.1"/>
    </source>
</evidence>
<dbReference type="EMBL" id="JAVRIC010000010">
    <property type="protein sequence ID" value="MDT0497506.1"/>
    <property type="molecule type" value="Genomic_DNA"/>
</dbReference>
<keyword evidence="1" id="KW-0472">Membrane</keyword>
<dbReference type="Pfam" id="PF12966">
    <property type="entry name" value="AtpR"/>
    <property type="match status" value="1"/>
</dbReference>
<gene>
    <name evidence="2" type="ORF">RM530_09040</name>
</gene>
<feature type="transmembrane region" description="Helical" evidence="1">
    <location>
        <begin position="49"/>
        <end position="76"/>
    </location>
</feature>
<protein>
    <submittedName>
        <fullName evidence="2">ATP synthase subunit I</fullName>
    </submittedName>
</protein>
<keyword evidence="1" id="KW-0812">Transmembrane</keyword>
<accession>A0ABU2WJL9</accession>
<evidence type="ECO:0000256" key="1">
    <source>
        <dbReference type="SAM" id="Phobius"/>
    </source>
</evidence>
<dbReference type="Proteomes" id="UP001254608">
    <property type="component" value="Unassembled WGS sequence"/>
</dbReference>
<comment type="caution">
    <text evidence="2">The sequence shown here is derived from an EMBL/GenBank/DDBJ whole genome shotgun (WGS) entry which is preliminary data.</text>
</comment>
<name>A0ABU2WJL9_9GAMM</name>
<dbReference type="InterPro" id="IPR017581">
    <property type="entry name" value="AtpR-like"/>
</dbReference>